<dbReference type="EMBL" id="AP024270">
    <property type="protein sequence ID" value="BCP65972.1"/>
    <property type="molecule type" value="Genomic_DNA"/>
</dbReference>
<dbReference type="InterPro" id="IPR051404">
    <property type="entry name" value="TA_system_antitoxin"/>
</dbReference>
<dbReference type="Proteomes" id="UP000596099">
    <property type="component" value="Chromosome"/>
</dbReference>
<dbReference type="InterPro" id="IPR035069">
    <property type="entry name" value="TTHA1013/TTHA0281-like"/>
</dbReference>
<dbReference type="RefSeq" id="WP_201351336.1">
    <property type="nucleotide sequence ID" value="NZ_AP024270.1"/>
</dbReference>
<dbReference type="Gene3D" id="3.30.160.250">
    <property type="match status" value="1"/>
</dbReference>
<proteinExistence type="predicted"/>
<dbReference type="PANTHER" id="PTHR34504:SF2">
    <property type="entry name" value="UPF0150 PROTEIN SSL0259"/>
    <property type="match status" value="1"/>
</dbReference>
<name>A0A7R7TD75_THETH</name>
<dbReference type="AlphaFoldDB" id="A0A7R7TD75"/>
<evidence type="ECO:0000313" key="2">
    <source>
        <dbReference type="Proteomes" id="UP000596099"/>
    </source>
</evidence>
<accession>A0A7R7TD75</accession>
<dbReference type="PANTHER" id="PTHR34504">
    <property type="entry name" value="ANTITOXIN HICB"/>
    <property type="match status" value="1"/>
</dbReference>
<dbReference type="SUPFAM" id="SSF143100">
    <property type="entry name" value="TTHA1013/TTHA0281-like"/>
    <property type="match status" value="1"/>
</dbReference>
<sequence>MTRRFTAHVWREGDLWVAQCPEVDVASQGETEEEALTNLKEALELYFEPPTPERAPEVRTVEVELGPAA</sequence>
<reference evidence="2" key="1">
    <citation type="submission" date="2021-01" db="EMBL/GenBank/DDBJ databases">
        <title>Complete Genome Sequence of Thermus thermophilus Strain HB5018, Isolated from Mine Onsen Hot Spring.</title>
        <authorList>
            <person name="Miyazaki K."/>
            <person name="Moriya T."/>
            <person name="Nemoto N."/>
            <person name="Oshima T."/>
            <person name="Yura K."/>
            <person name="Bessho Y."/>
        </authorList>
    </citation>
    <scope>NUCLEOTIDE SEQUENCE [LARGE SCALE GENOMIC DNA]</scope>
    <source>
        <strain evidence="2">HB5018</strain>
    </source>
</reference>
<organism evidence="1 2">
    <name type="scientific">Thermus thermophilus</name>
    <dbReference type="NCBI Taxonomy" id="274"/>
    <lineage>
        <taxon>Bacteria</taxon>
        <taxon>Thermotogati</taxon>
        <taxon>Deinococcota</taxon>
        <taxon>Deinococci</taxon>
        <taxon>Thermales</taxon>
        <taxon>Thermaceae</taxon>
        <taxon>Thermus</taxon>
    </lineage>
</organism>
<gene>
    <name evidence="1" type="ORF">TthHB5018_09060</name>
</gene>
<dbReference type="Pfam" id="PF24113">
    <property type="entry name" value="DUF7387"/>
    <property type="match status" value="1"/>
</dbReference>
<evidence type="ECO:0000313" key="1">
    <source>
        <dbReference type="EMBL" id="BCP65972.1"/>
    </source>
</evidence>
<dbReference type="InterPro" id="IPR055811">
    <property type="entry name" value="DUF7387"/>
</dbReference>
<protein>
    <submittedName>
        <fullName evidence="1">HicB family protein</fullName>
    </submittedName>
</protein>